<evidence type="ECO:0000313" key="4">
    <source>
        <dbReference type="Proteomes" id="UP000480246"/>
    </source>
</evidence>
<dbReference type="Pfam" id="PF14504">
    <property type="entry name" value="CAP_assoc_N"/>
    <property type="match status" value="1"/>
</dbReference>
<dbReference type="Gene3D" id="3.40.33.10">
    <property type="entry name" value="CAP"/>
    <property type="match status" value="1"/>
</dbReference>
<dbReference type="GO" id="GO:0008233">
    <property type="term" value="F:peptidase activity"/>
    <property type="evidence" value="ECO:0007669"/>
    <property type="project" value="UniProtKB-KW"/>
</dbReference>
<keyword evidence="4" id="KW-1185">Reference proteome</keyword>
<dbReference type="InterPro" id="IPR014044">
    <property type="entry name" value="CAP_dom"/>
</dbReference>
<dbReference type="InterPro" id="IPR035940">
    <property type="entry name" value="CAP_sf"/>
</dbReference>
<gene>
    <name evidence="3" type="ORF">F9U64_00785</name>
</gene>
<dbReference type="Proteomes" id="UP000480246">
    <property type="component" value="Unassembled WGS sequence"/>
</dbReference>
<dbReference type="GO" id="GO:0006508">
    <property type="term" value="P:proteolysis"/>
    <property type="evidence" value="ECO:0007669"/>
    <property type="project" value="UniProtKB-KW"/>
</dbReference>
<organism evidence="3 4">
    <name type="scientific">Gracilibacillus oryzae</name>
    <dbReference type="NCBI Taxonomy" id="1672701"/>
    <lineage>
        <taxon>Bacteria</taxon>
        <taxon>Bacillati</taxon>
        <taxon>Bacillota</taxon>
        <taxon>Bacilli</taxon>
        <taxon>Bacillales</taxon>
        <taxon>Bacillaceae</taxon>
        <taxon>Gracilibacillus</taxon>
    </lineage>
</organism>
<keyword evidence="3" id="KW-0645">Protease</keyword>
<proteinExistence type="predicted"/>
<dbReference type="PANTHER" id="PTHR31157:SF1">
    <property type="entry name" value="SCP DOMAIN-CONTAINING PROTEIN"/>
    <property type="match status" value="1"/>
</dbReference>
<accession>A0A7C8L170</accession>
<dbReference type="OrthoDB" id="9783944at2"/>
<sequence length="364" mass="41036">MLIIVFLGLYFFYGKEFEQSGISGVKDQLTEDVESITEHPKIHAIIDTISQEIQLLRGKVENSEEQNIPDVEKPELNAPSSQTFSIYNIEIGDSKTEVENQLGSAQSSSLNEYGTEWFTYHENYHNFVMVAYDNNQQAAGIYTNQDLLSSTNGLKIGSDKNTVNTVLGEPVEGIRKGFTYYQTQNNEEYDTFLMDQNYVTIFYDLHENDTITAIQIISADLEDNKEAFFAVPSEQLKKGFEYQLFDLTNAARVVHGKSVLTWEETVKETARDHSEDMAVNGYFSHTNLEGQSPFDRLTADGIVYRMAGENLAAGQSSSIFAHEGLMNSLGHRKNILQNDYQSLAVGVAFGDDSRPYYTENFITP</sequence>
<evidence type="ECO:0000259" key="2">
    <source>
        <dbReference type="Pfam" id="PF14504"/>
    </source>
</evidence>
<evidence type="ECO:0000313" key="3">
    <source>
        <dbReference type="EMBL" id="KAB8139394.1"/>
    </source>
</evidence>
<dbReference type="PANTHER" id="PTHR31157">
    <property type="entry name" value="SCP DOMAIN-CONTAINING PROTEIN"/>
    <property type="match status" value="1"/>
</dbReference>
<reference evidence="3 4" key="1">
    <citation type="submission" date="2019-10" db="EMBL/GenBank/DDBJ databases">
        <title>Gracilibacillus sp. nov. isolated from rice seeds.</title>
        <authorList>
            <person name="He S."/>
        </authorList>
    </citation>
    <scope>NUCLEOTIDE SEQUENCE [LARGE SCALE GENOMIC DNA]</scope>
    <source>
        <strain evidence="3 4">TD8</strain>
    </source>
</reference>
<dbReference type="EMBL" id="WEID01000004">
    <property type="protein sequence ID" value="KAB8139394.1"/>
    <property type="molecule type" value="Genomic_DNA"/>
</dbReference>
<dbReference type="SUPFAM" id="SSF55797">
    <property type="entry name" value="PR-1-like"/>
    <property type="match status" value="1"/>
</dbReference>
<keyword evidence="3" id="KW-0378">Hydrolase</keyword>
<dbReference type="InterPro" id="IPR029410">
    <property type="entry name" value="CAP_assoc"/>
</dbReference>
<dbReference type="AlphaFoldDB" id="A0A7C8L170"/>
<comment type="caution">
    <text evidence="3">The sequence shown here is derived from an EMBL/GenBank/DDBJ whole genome shotgun (WGS) entry which is preliminary data.</text>
</comment>
<protein>
    <submittedName>
        <fullName evidence="3">Serine protease</fullName>
    </submittedName>
</protein>
<feature type="domain" description="SCP" evidence="1">
    <location>
        <begin position="245"/>
        <end position="358"/>
    </location>
</feature>
<feature type="domain" description="CAP-associated" evidence="2">
    <location>
        <begin position="91"/>
        <end position="227"/>
    </location>
</feature>
<dbReference type="CDD" id="cd05379">
    <property type="entry name" value="CAP_bacterial"/>
    <property type="match status" value="1"/>
</dbReference>
<name>A0A7C8L170_9BACI</name>
<dbReference type="Pfam" id="PF00188">
    <property type="entry name" value="CAP"/>
    <property type="match status" value="1"/>
</dbReference>
<evidence type="ECO:0000259" key="1">
    <source>
        <dbReference type="Pfam" id="PF00188"/>
    </source>
</evidence>